<keyword evidence="1" id="KW-0418">Kinase</keyword>
<feature type="compositionally biased region" description="Basic residues" evidence="4">
    <location>
        <begin position="290"/>
        <end position="300"/>
    </location>
</feature>
<feature type="compositionally biased region" description="Basic and acidic residues" evidence="4">
    <location>
        <begin position="253"/>
        <end position="264"/>
    </location>
</feature>
<dbReference type="AlphaFoldDB" id="A0A2G8S2E9"/>
<dbReference type="STRING" id="1077348.A0A2G8S2E9"/>
<keyword evidence="1" id="KW-0808">Transferase</keyword>
<reference evidence="6 7" key="1">
    <citation type="journal article" date="2015" name="Sci. Rep.">
        <title>Chromosome-level genome map provides insights into diverse defense mechanisms in the medicinal fungus Ganoderma sinense.</title>
        <authorList>
            <person name="Zhu Y."/>
            <person name="Xu J."/>
            <person name="Sun C."/>
            <person name="Zhou S."/>
            <person name="Xu H."/>
            <person name="Nelson D.R."/>
            <person name="Qian J."/>
            <person name="Song J."/>
            <person name="Luo H."/>
            <person name="Xiang L."/>
            <person name="Li Y."/>
            <person name="Xu Z."/>
            <person name="Ji A."/>
            <person name="Wang L."/>
            <person name="Lu S."/>
            <person name="Hayward A."/>
            <person name="Sun W."/>
            <person name="Li X."/>
            <person name="Schwartz D.C."/>
            <person name="Wang Y."/>
            <person name="Chen S."/>
        </authorList>
    </citation>
    <scope>NUCLEOTIDE SEQUENCE [LARGE SCALE GENOMIC DNA]</scope>
    <source>
        <strain evidence="6 7">ZZ0214-1</strain>
    </source>
</reference>
<keyword evidence="2" id="KW-0547">Nucleotide-binding</keyword>
<feature type="domain" description="Protein kinase" evidence="5">
    <location>
        <begin position="78"/>
        <end position="490"/>
    </location>
</feature>
<dbReference type="GO" id="GO:0004674">
    <property type="term" value="F:protein serine/threonine kinase activity"/>
    <property type="evidence" value="ECO:0007669"/>
    <property type="project" value="UniProtKB-KW"/>
</dbReference>
<organism evidence="6 7">
    <name type="scientific">Ganoderma sinense ZZ0214-1</name>
    <dbReference type="NCBI Taxonomy" id="1077348"/>
    <lineage>
        <taxon>Eukaryota</taxon>
        <taxon>Fungi</taxon>
        <taxon>Dikarya</taxon>
        <taxon>Basidiomycota</taxon>
        <taxon>Agaricomycotina</taxon>
        <taxon>Agaricomycetes</taxon>
        <taxon>Polyporales</taxon>
        <taxon>Polyporaceae</taxon>
        <taxon>Ganoderma</taxon>
    </lineage>
</organism>
<dbReference type="SUPFAM" id="SSF56112">
    <property type="entry name" value="Protein kinase-like (PK-like)"/>
    <property type="match status" value="1"/>
</dbReference>
<sequence>MYRLSLLERIESIWHRFKCVPVALKSPYPPVNSPLYPKGPDSWLGVGWYNTPALDLSPSAQLLAFQPGHLLTLGGDQYRIHRKLRGQATSSVWLAEHTVRGHVASRRRFVALETFNRLFSLATALEVRKEPRSPTTDLNYIRNITASQDRALPGAECCDRVRAVFLPDRHLYAVKDPTGPTVWDLQLAQPKFSFSLAVTKRIIGDTLRALKYIHSFGRTAVGVAPHNMLVTHQCSSDSLSANIVQFLQSHPPETIDPKPVDSEKSSTSTAPIPDTASPTPETPAPSPGKIKTKRKTKHKPVAIAAPPPPKPSTTKPKNVAAVLKAQPLPAFGLSPNFDNIQVRLTRCEHATLEKRLHERQGDRPAKLAEYAHAELLIAAPEVLRGAPERWAPPVNIWSLGNQVFQFLTGNYLFDVHKGPNGPRLPDWIELVIISSPPTRFLEMRLRSHEHAVADLSEADVRQTCAFILRCLEMDPAKRATAAELLEDEWFRT</sequence>
<accession>A0A2G8S2E9</accession>
<dbReference type="Gene3D" id="1.10.510.10">
    <property type="entry name" value="Transferase(Phosphotransferase) domain 1"/>
    <property type="match status" value="2"/>
</dbReference>
<dbReference type="EMBL" id="AYKW01000032">
    <property type="protein sequence ID" value="PIL27950.1"/>
    <property type="molecule type" value="Genomic_DNA"/>
</dbReference>
<keyword evidence="3" id="KW-0067">ATP-binding</keyword>
<keyword evidence="1" id="KW-0723">Serine/threonine-protein kinase</keyword>
<keyword evidence="7" id="KW-1185">Reference proteome</keyword>
<dbReference type="GO" id="GO:0005524">
    <property type="term" value="F:ATP binding"/>
    <property type="evidence" value="ECO:0007669"/>
    <property type="project" value="UniProtKB-KW"/>
</dbReference>
<evidence type="ECO:0000256" key="2">
    <source>
        <dbReference type="ARBA" id="ARBA00022741"/>
    </source>
</evidence>
<evidence type="ECO:0000256" key="3">
    <source>
        <dbReference type="ARBA" id="ARBA00022840"/>
    </source>
</evidence>
<name>A0A2G8S2E9_9APHY</name>
<dbReference type="PROSITE" id="PS50011">
    <property type="entry name" value="PROTEIN_KINASE_DOM"/>
    <property type="match status" value="1"/>
</dbReference>
<dbReference type="InterPro" id="IPR050117">
    <property type="entry name" value="MAPK"/>
</dbReference>
<dbReference type="InterPro" id="IPR011009">
    <property type="entry name" value="Kinase-like_dom_sf"/>
</dbReference>
<gene>
    <name evidence="6" type="ORF">GSI_09985</name>
</gene>
<evidence type="ECO:0000256" key="4">
    <source>
        <dbReference type="SAM" id="MobiDB-lite"/>
    </source>
</evidence>
<dbReference type="Pfam" id="PF00069">
    <property type="entry name" value="Pkinase"/>
    <property type="match status" value="1"/>
</dbReference>
<feature type="region of interest" description="Disordered" evidence="4">
    <location>
        <begin position="250"/>
        <end position="316"/>
    </location>
</feature>
<evidence type="ECO:0000313" key="7">
    <source>
        <dbReference type="Proteomes" id="UP000230002"/>
    </source>
</evidence>
<dbReference type="OrthoDB" id="5979581at2759"/>
<comment type="caution">
    <text evidence="6">The sequence shown here is derived from an EMBL/GenBank/DDBJ whole genome shotgun (WGS) entry which is preliminary data.</text>
</comment>
<proteinExistence type="predicted"/>
<dbReference type="SMART" id="SM00220">
    <property type="entry name" value="S_TKc"/>
    <property type="match status" value="1"/>
</dbReference>
<evidence type="ECO:0000256" key="1">
    <source>
        <dbReference type="ARBA" id="ARBA00022527"/>
    </source>
</evidence>
<evidence type="ECO:0000259" key="5">
    <source>
        <dbReference type="PROSITE" id="PS50011"/>
    </source>
</evidence>
<evidence type="ECO:0000313" key="6">
    <source>
        <dbReference type="EMBL" id="PIL27950.1"/>
    </source>
</evidence>
<protein>
    <recommendedName>
        <fullName evidence="5">Protein kinase domain-containing protein</fullName>
    </recommendedName>
</protein>
<dbReference type="Gene3D" id="3.30.200.20">
    <property type="entry name" value="Phosphorylase Kinase, domain 1"/>
    <property type="match status" value="1"/>
</dbReference>
<dbReference type="Proteomes" id="UP000230002">
    <property type="component" value="Unassembled WGS sequence"/>
</dbReference>
<dbReference type="PANTHER" id="PTHR24055">
    <property type="entry name" value="MITOGEN-ACTIVATED PROTEIN KINASE"/>
    <property type="match status" value="1"/>
</dbReference>
<dbReference type="InterPro" id="IPR000719">
    <property type="entry name" value="Prot_kinase_dom"/>
</dbReference>